<evidence type="ECO:0000256" key="1">
    <source>
        <dbReference type="SAM" id="Phobius"/>
    </source>
</evidence>
<keyword evidence="1" id="KW-1133">Transmembrane helix</keyword>
<dbReference type="EMBL" id="FQVM01000008">
    <property type="protein sequence ID" value="SHE70342.1"/>
    <property type="molecule type" value="Genomic_DNA"/>
</dbReference>
<accession>A0A1M4VNE8</accession>
<keyword evidence="3" id="KW-1185">Reference proteome</keyword>
<dbReference type="Proteomes" id="UP000184035">
    <property type="component" value="Unassembled WGS sequence"/>
</dbReference>
<dbReference type="PANTHER" id="PTHR36007:SF2">
    <property type="entry name" value="TRANSPORT PROTEIN-RELATED"/>
    <property type="match status" value="1"/>
</dbReference>
<dbReference type="OrthoDB" id="360192at2"/>
<gene>
    <name evidence="2" type="ORF">SAMN05443638_10862</name>
</gene>
<dbReference type="InterPro" id="IPR009577">
    <property type="entry name" value="Sm_multidrug_ex"/>
</dbReference>
<proteinExistence type="predicted"/>
<dbReference type="AlphaFoldDB" id="A0A1M4VNE8"/>
<organism evidence="2 3">
    <name type="scientific">Clostridium fallax</name>
    <dbReference type="NCBI Taxonomy" id="1533"/>
    <lineage>
        <taxon>Bacteria</taxon>
        <taxon>Bacillati</taxon>
        <taxon>Bacillota</taxon>
        <taxon>Clostridia</taxon>
        <taxon>Eubacteriales</taxon>
        <taxon>Clostridiaceae</taxon>
        <taxon>Clostridium</taxon>
    </lineage>
</organism>
<feature type="transmembrane region" description="Helical" evidence="1">
    <location>
        <begin position="34"/>
        <end position="54"/>
    </location>
</feature>
<name>A0A1M4VNE8_9CLOT</name>
<keyword evidence="1" id="KW-0472">Membrane</keyword>
<feature type="transmembrane region" description="Helical" evidence="1">
    <location>
        <begin position="124"/>
        <end position="149"/>
    </location>
</feature>
<sequence>MNKLLAVFLLSAVPVVEQRGAIPLGFLYQYNPFLIFVVSYLGSLIPAPFILLLFDKIYNFLKKYERFDKVVNLIDGKISKNKGNLEKYKEIGLITFIAIPLPTTGVWTGCAVAAFLGLDFKKSFLCAAIGALISAIFITIICMIVPGLFQAKFVF</sequence>
<dbReference type="RefSeq" id="WP_072894801.1">
    <property type="nucleotide sequence ID" value="NZ_FQVM01000008.1"/>
</dbReference>
<feature type="transmembrane region" description="Helical" evidence="1">
    <location>
        <begin position="91"/>
        <end position="118"/>
    </location>
</feature>
<reference evidence="2 3" key="1">
    <citation type="submission" date="2016-11" db="EMBL/GenBank/DDBJ databases">
        <authorList>
            <person name="Jaros S."/>
            <person name="Januszkiewicz K."/>
            <person name="Wedrychowicz H."/>
        </authorList>
    </citation>
    <scope>NUCLEOTIDE SEQUENCE [LARGE SCALE GENOMIC DNA]</scope>
    <source>
        <strain evidence="2 3">DSM 2631</strain>
    </source>
</reference>
<dbReference type="PANTHER" id="PTHR36007">
    <property type="entry name" value="TRANSPORT PROTEIN-RELATED"/>
    <property type="match status" value="1"/>
</dbReference>
<dbReference type="Pfam" id="PF06695">
    <property type="entry name" value="Sm_multidrug_ex"/>
    <property type="match status" value="1"/>
</dbReference>
<keyword evidence="1" id="KW-0812">Transmembrane</keyword>
<evidence type="ECO:0000313" key="2">
    <source>
        <dbReference type="EMBL" id="SHE70342.1"/>
    </source>
</evidence>
<evidence type="ECO:0000313" key="3">
    <source>
        <dbReference type="Proteomes" id="UP000184035"/>
    </source>
</evidence>
<protein>
    <submittedName>
        <fullName evidence="2">Uncharacterized membrane protein</fullName>
    </submittedName>
</protein>